<feature type="domain" description="DALR anticodon binding" evidence="10">
    <location>
        <begin position="443"/>
        <end position="567"/>
    </location>
</feature>
<evidence type="ECO:0000256" key="5">
    <source>
        <dbReference type="ARBA" id="ARBA00022917"/>
    </source>
</evidence>
<dbReference type="InterPro" id="IPR005148">
    <property type="entry name" value="Arg-tRNA-synth_N"/>
</dbReference>
<keyword evidence="2 8" id="KW-0436">Ligase</keyword>
<comment type="subcellular location">
    <subcellularLocation>
        <location evidence="8">Cytoplasm</location>
    </subcellularLocation>
</comment>
<dbReference type="Gene3D" id="1.10.730.10">
    <property type="entry name" value="Isoleucyl-tRNA Synthetase, Domain 1"/>
    <property type="match status" value="1"/>
</dbReference>
<proteinExistence type="inferred from homology"/>
<dbReference type="Gene3D" id="3.40.50.620">
    <property type="entry name" value="HUPs"/>
    <property type="match status" value="1"/>
</dbReference>
<dbReference type="SMART" id="SM01016">
    <property type="entry name" value="Arg_tRNA_synt_N"/>
    <property type="match status" value="1"/>
</dbReference>
<dbReference type="InterPro" id="IPR001278">
    <property type="entry name" value="Arg-tRNA-ligase"/>
</dbReference>
<evidence type="ECO:0000256" key="6">
    <source>
        <dbReference type="ARBA" id="ARBA00023146"/>
    </source>
</evidence>
<evidence type="ECO:0000259" key="11">
    <source>
        <dbReference type="SMART" id="SM01016"/>
    </source>
</evidence>
<keyword evidence="3 8" id="KW-0547">Nucleotide-binding</keyword>
<protein>
    <recommendedName>
        <fullName evidence="8">Arginine--tRNA ligase</fullName>
        <ecNumber evidence="8">6.1.1.19</ecNumber>
    </recommendedName>
    <alternativeName>
        <fullName evidence="8">Arginyl-tRNA synthetase</fullName>
        <shortName evidence="8">ArgRS</shortName>
    </alternativeName>
</protein>
<dbReference type="GO" id="GO:0016874">
    <property type="term" value="F:ligase activity"/>
    <property type="evidence" value="ECO:0007669"/>
    <property type="project" value="UniProtKB-KW"/>
</dbReference>
<dbReference type="PRINTS" id="PR01038">
    <property type="entry name" value="TRNASYNTHARG"/>
</dbReference>
<evidence type="ECO:0000256" key="8">
    <source>
        <dbReference type="HAMAP-Rule" id="MF_00123"/>
    </source>
</evidence>
<dbReference type="PANTHER" id="PTHR11956:SF5">
    <property type="entry name" value="ARGININE--TRNA LIGASE, CYTOPLASMIC"/>
    <property type="match status" value="1"/>
</dbReference>
<dbReference type="InterPro" id="IPR009080">
    <property type="entry name" value="tRNAsynth_Ia_anticodon-bd"/>
</dbReference>
<dbReference type="Proteomes" id="UP000680638">
    <property type="component" value="Unassembled WGS sequence"/>
</dbReference>
<evidence type="ECO:0000256" key="7">
    <source>
        <dbReference type="ARBA" id="ARBA00049339"/>
    </source>
</evidence>
<evidence type="ECO:0000256" key="9">
    <source>
        <dbReference type="RuleBase" id="RU363038"/>
    </source>
</evidence>
<comment type="catalytic activity">
    <reaction evidence="7 8">
        <text>tRNA(Arg) + L-arginine + ATP = L-arginyl-tRNA(Arg) + AMP + diphosphate</text>
        <dbReference type="Rhea" id="RHEA:20301"/>
        <dbReference type="Rhea" id="RHEA-COMP:9658"/>
        <dbReference type="Rhea" id="RHEA-COMP:9673"/>
        <dbReference type="ChEBI" id="CHEBI:30616"/>
        <dbReference type="ChEBI" id="CHEBI:32682"/>
        <dbReference type="ChEBI" id="CHEBI:33019"/>
        <dbReference type="ChEBI" id="CHEBI:78442"/>
        <dbReference type="ChEBI" id="CHEBI:78513"/>
        <dbReference type="ChEBI" id="CHEBI:456215"/>
        <dbReference type="EC" id="6.1.1.19"/>
    </reaction>
</comment>
<keyword evidence="8" id="KW-0963">Cytoplasm</keyword>
<dbReference type="CDD" id="cd07956">
    <property type="entry name" value="Anticodon_Ia_Arg"/>
    <property type="match status" value="1"/>
</dbReference>
<dbReference type="Gene3D" id="3.30.1360.70">
    <property type="entry name" value="Arginyl tRNA synthetase N-terminal domain"/>
    <property type="match status" value="1"/>
</dbReference>
<dbReference type="InterPro" id="IPR036695">
    <property type="entry name" value="Arg-tRNA-synth_N_sf"/>
</dbReference>
<organism evidence="12 13">
    <name type="scientific">Paenibacillus cookii</name>
    <dbReference type="NCBI Taxonomy" id="157839"/>
    <lineage>
        <taxon>Bacteria</taxon>
        <taxon>Bacillati</taxon>
        <taxon>Bacillota</taxon>
        <taxon>Bacilli</taxon>
        <taxon>Bacillales</taxon>
        <taxon>Paenibacillaceae</taxon>
        <taxon>Paenibacillus</taxon>
    </lineage>
</organism>
<evidence type="ECO:0000313" key="13">
    <source>
        <dbReference type="Proteomes" id="UP000680638"/>
    </source>
</evidence>
<gene>
    <name evidence="12" type="primary">argS_1</name>
    <name evidence="8" type="synonym">argS</name>
    <name evidence="12" type="ORF">J21TS3_17400</name>
</gene>
<dbReference type="EMBL" id="BORW01000006">
    <property type="protein sequence ID" value="GIO66919.1"/>
    <property type="molecule type" value="Genomic_DNA"/>
</dbReference>
<dbReference type="EC" id="6.1.1.19" evidence="8"/>
<dbReference type="NCBIfam" id="TIGR00456">
    <property type="entry name" value="argS"/>
    <property type="match status" value="1"/>
</dbReference>
<dbReference type="SUPFAM" id="SSF52374">
    <property type="entry name" value="Nucleotidylyl transferase"/>
    <property type="match status" value="1"/>
</dbReference>
<evidence type="ECO:0000313" key="12">
    <source>
        <dbReference type="EMBL" id="GIO66919.1"/>
    </source>
</evidence>
<dbReference type="SMART" id="SM00836">
    <property type="entry name" value="DALR_1"/>
    <property type="match status" value="1"/>
</dbReference>
<keyword evidence="13" id="KW-1185">Reference proteome</keyword>
<keyword evidence="6 8" id="KW-0030">Aminoacyl-tRNA synthetase</keyword>
<evidence type="ECO:0000259" key="10">
    <source>
        <dbReference type="SMART" id="SM00836"/>
    </source>
</evidence>
<feature type="short sequence motif" description="'HIGH' region" evidence="8">
    <location>
        <begin position="115"/>
        <end position="125"/>
    </location>
</feature>
<keyword evidence="5 8" id="KW-0648">Protein biosynthesis</keyword>
<dbReference type="Pfam" id="PF03485">
    <property type="entry name" value="Arg_tRNA_synt_N"/>
    <property type="match status" value="1"/>
</dbReference>
<name>A0ABQ4LUH1_9BACL</name>
<dbReference type="Pfam" id="PF00750">
    <property type="entry name" value="tRNA-synt_1d"/>
    <property type="match status" value="1"/>
</dbReference>
<dbReference type="Pfam" id="PF05746">
    <property type="entry name" value="DALR_1"/>
    <property type="match status" value="1"/>
</dbReference>
<feature type="domain" description="Arginyl tRNA synthetase N-terminal" evidence="11">
    <location>
        <begin position="1"/>
        <end position="81"/>
    </location>
</feature>
<accession>A0ABQ4LUH1</accession>
<evidence type="ECO:0000256" key="2">
    <source>
        <dbReference type="ARBA" id="ARBA00022598"/>
    </source>
</evidence>
<dbReference type="CDD" id="cd00671">
    <property type="entry name" value="ArgRS_core"/>
    <property type="match status" value="1"/>
</dbReference>
<dbReference type="HAMAP" id="MF_00123">
    <property type="entry name" value="Arg_tRNA_synth"/>
    <property type="match status" value="1"/>
</dbReference>
<dbReference type="PANTHER" id="PTHR11956">
    <property type="entry name" value="ARGINYL-TRNA SYNTHETASE"/>
    <property type="match status" value="1"/>
</dbReference>
<dbReference type="SUPFAM" id="SSF55190">
    <property type="entry name" value="Arginyl-tRNA synthetase (ArgRS), N-terminal 'additional' domain"/>
    <property type="match status" value="1"/>
</dbReference>
<evidence type="ECO:0000256" key="4">
    <source>
        <dbReference type="ARBA" id="ARBA00022840"/>
    </source>
</evidence>
<comment type="similarity">
    <text evidence="1 8 9">Belongs to the class-I aminoacyl-tRNA synthetase family.</text>
</comment>
<dbReference type="SUPFAM" id="SSF47323">
    <property type="entry name" value="Anticodon-binding domain of a subclass of class I aminoacyl-tRNA synthetases"/>
    <property type="match status" value="1"/>
</dbReference>
<comment type="subunit">
    <text evidence="8">Monomer.</text>
</comment>
<reference evidence="12 13" key="1">
    <citation type="submission" date="2021-03" db="EMBL/GenBank/DDBJ databases">
        <title>Antimicrobial resistance genes in bacteria isolated from Japanese honey, and their potential for conferring macrolide and lincosamide resistance in the American foulbrood pathogen Paenibacillus larvae.</title>
        <authorList>
            <person name="Okamoto M."/>
            <person name="Kumagai M."/>
            <person name="Kanamori H."/>
            <person name="Takamatsu D."/>
        </authorList>
    </citation>
    <scope>NUCLEOTIDE SEQUENCE [LARGE SCALE GENOMIC DNA]</scope>
    <source>
        <strain evidence="12 13">J21TS3</strain>
    </source>
</reference>
<evidence type="ECO:0000256" key="3">
    <source>
        <dbReference type="ARBA" id="ARBA00022741"/>
    </source>
</evidence>
<comment type="caution">
    <text evidence="12">The sequence shown here is derived from an EMBL/GenBank/DDBJ whole genome shotgun (WGS) entry which is preliminary data.</text>
</comment>
<evidence type="ECO:0000256" key="1">
    <source>
        <dbReference type="ARBA" id="ARBA00005594"/>
    </source>
</evidence>
<keyword evidence="4 8" id="KW-0067">ATP-binding</keyword>
<dbReference type="InterPro" id="IPR035684">
    <property type="entry name" value="ArgRS_core"/>
</dbReference>
<dbReference type="InterPro" id="IPR014729">
    <property type="entry name" value="Rossmann-like_a/b/a_fold"/>
</dbReference>
<sequence length="567" mass="63780">MMITQWAANALKNHVPLEADDISKRLETPPSPDMGDIAFPCFTLAKQFRKAPQEIAQSIAGAWDHAHITASAAGPYVNLTFDRGYYGSLMMEGLEQEKVPETGKGIRVVIDMSSPNIAKPFGIGHLRSTMIGAALYHMHKLAGYDVVSVNHLGDWGTQFGKQIAAYKRWGDDERLSADPIGESLNLYVRFHEEAEHDETLEPEAREWFRKLEEGDGEARSLWAYFVDVSMKEFSRMYDRLNVRFDYTLGESFYNDKMPAVVDSLKEKGLLVESDGALVVRLDEEGMPPCLILKKDGTTIYPTRDLATAIYRHDEMKADRLLYVVGNEQRLHFQQVFAVLRRMGMDWADSCTHVPFGLMKFEGKKMSTRRGKIVKLENVLDEAVERALAIINEKNPELESKQQVAEAVGIGAVIFGDLKNNRLNEVDFSLEDALNFDGETGPYVQYTYARTQSVLAKGAAAYGTAEDAMEETDPNAGAHHLGDAGWELLKLLTRFPEALERGVRNQEPSVLARYALDVAQSFNQFYNKERIVIEDAQVRKARLRLTRLAGRTIARTMGLLGIQTPERM</sequence>
<dbReference type="InterPro" id="IPR008909">
    <property type="entry name" value="DALR_anticod-bd"/>
</dbReference>